<dbReference type="AlphaFoldDB" id="S8ARD7"/>
<feature type="transmembrane region" description="Helical" evidence="2">
    <location>
        <begin position="109"/>
        <end position="128"/>
    </location>
</feature>
<feature type="compositionally biased region" description="Acidic residues" evidence="1">
    <location>
        <begin position="196"/>
        <end position="216"/>
    </location>
</feature>
<accession>S8ARD7</accession>
<keyword evidence="2" id="KW-0472">Membrane</keyword>
<proteinExistence type="predicted"/>
<name>S8ARD7_DACHA</name>
<dbReference type="HOGENOM" id="CLU_1277574_0_0_1"/>
<keyword evidence="2" id="KW-0812">Transmembrane</keyword>
<evidence type="ECO:0000313" key="4">
    <source>
        <dbReference type="Proteomes" id="UP000015100"/>
    </source>
</evidence>
<dbReference type="Proteomes" id="UP000015100">
    <property type="component" value="Unassembled WGS sequence"/>
</dbReference>
<reference evidence="3 4" key="1">
    <citation type="journal article" date="2013" name="PLoS Genet.">
        <title>Genomic mechanisms accounting for the adaptation to parasitism in nematode-trapping fungi.</title>
        <authorList>
            <person name="Meerupati T."/>
            <person name="Andersson K.M."/>
            <person name="Friman E."/>
            <person name="Kumar D."/>
            <person name="Tunlid A."/>
            <person name="Ahren D."/>
        </authorList>
    </citation>
    <scope>NUCLEOTIDE SEQUENCE [LARGE SCALE GENOMIC DNA]</scope>
    <source>
        <strain evidence="3 4">CBS 200.50</strain>
    </source>
</reference>
<gene>
    <name evidence="3" type="ORF">H072_608</name>
</gene>
<comment type="caution">
    <text evidence="3">The sequence shown here is derived from an EMBL/GenBank/DDBJ whole genome shotgun (WGS) entry which is preliminary data.</text>
</comment>
<evidence type="ECO:0000313" key="3">
    <source>
        <dbReference type="EMBL" id="EPS45404.1"/>
    </source>
</evidence>
<feature type="transmembrane region" description="Helical" evidence="2">
    <location>
        <begin position="78"/>
        <end position="97"/>
    </location>
</feature>
<keyword evidence="2" id="KW-1133">Transmembrane helix</keyword>
<feature type="transmembrane region" description="Helical" evidence="2">
    <location>
        <begin position="39"/>
        <end position="57"/>
    </location>
</feature>
<reference evidence="4" key="2">
    <citation type="submission" date="2013-04" db="EMBL/GenBank/DDBJ databases">
        <title>Genomic mechanisms accounting for the adaptation to parasitism in nematode-trapping fungi.</title>
        <authorList>
            <person name="Ahren D.G."/>
        </authorList>
    </citation>
    <scope>NUCLEOTIDE SEQUENCE [LARGE SCALE GENOMIC DNA]</scope>
    <source>
        <strain evidence="4">CBS 200.50</strain>
    </source>
</reference>
<organism evidence="3 4">
    <name type="scientific">Dactylellina haptotyla (strain CBS 200.50)</name>
    <name type="common">Nematode-trapping fungus</name>
    <name type="synonym">Monacrosporium haptotylum</name>
    <dbReference type="NCBI Taxonomy" id="1284197"/>
    <lineage>
        <taxon>Eukaryota</taxon>
        <taxon>Fungi</taxon>
        <taxon>Dikarya</taxon>
        <taxon>Ascomycota</taxon>
        <taxon>Pezizomycotina</taxon>
        <taxon>Orbiliomycetes</taxon>
        <taxon>Orbiliales</taxon>
        <taxon>Orbiliaceae</taxon>
        <taxon>Dactylellina</taxon>
    </lineage>
</organism>
<protein>
    <submittedName>
        <fullName evidence="3">Uncharacterized protein</fullName>
    </submittedName>
</protein>
<dbReference type="EMBL" id="AQGS01000016">
    <property type="protein sequence ID" value="EPS45404.1"/>
    <property type="molecule type" value="Genomic_DNA"/>
</dbReference>
<keyword evidence="4" id="KW-1185">Reference proteome</keyword>
<evidence type="ECO:0000256" key="2">
    <source>
        <dbReference type="SAM" id="Phobius"/>
    </source>
</evidence>
<sequence>MDVFNVSNQLTTAHFPNASKTPTEAVVTPTAAITPSNYLLVWIAVQLFCALYLGGLVNRLFTSIGLSALGTLFDKWISWYHSMFGLVMRYGVVPFFYNTNLPKDKIGGSETWTLIFGAGFFIGRYWFVTKEGLWNRDKSREPSLIDVAVGRSLSPSPSAAVVILDGSEDGDIAVSEEENYGVPVNESNEASASLDGEQDEDSEESGSEEEEIVVVD</sequence>
<dbReference type="OrthoDB" id="5276681at2759"/>
<evidence type="ECO:0000256" key="1">
    <source>
        <dbReference type="SAM" id="MobiDB-lite"/>
    </source>
</evidence>
<feature type="region of interest" description="Disordered" evidence="1">
    <location>
        <begin position="174"/>
        <end position="216"/>
    </location>
</feature>